<organism evidence="5 6">
    <name type="scientific">Nitrosomonas communis</name>
    <dbReference type="NCBI Taxonomy" id="44574"/>
    <lineage>
        <taxon>Bacteria</taxon>
        <taxon>Pseudomonadati</taxon>
        <taxon>Pseudomonadota</taxon>
        <taxon>Betaproteobacteria</taxon>
        <taxon>Nitrosomonadales</taxon>
        <taxon>Nitrosomonadaceae</taxon>
        <taxon>Nitrosomonas</taxon>
    </lineage>
</organism>
<dbReference type="EMBL" id="VNHT01000053">
    <property type="protein sequence ID" value="TYP81129.1"/>
    <property type="molecule type" value="Genomic_DNA"/>
</dbReference>
<dbReference type="Pfam" id="PF03466">
    <property type="entry name" value="LysR_substrate"/>
    <property type="match status" value="1"/>
</dbReference>
<evidence type="ECO:0000313" key="5">
    <source>
        <dbReference type="EMBL" id="TYP81129.1"/>
    </source>
</evidence>
<name>A0A5D3Y906_9PROT</name>
<evidence type="ECO:0000256" key="1">
    <source>
        <dbReference type="ARBA" id="ARBA00009437"/>
    </source>
</evidence>
<dbReference type="AlphaFoldDB" id="A0A5D3Y906"/>
<keyword evidence="2" id="KW-0805">Transcription regulation</keyword>
<proteinExistence type="inferred from homology"/>
<evidence type="ECO:0000256" key="2">
    <source>
        <dbReference type="ARBA" id="ARBA00023015"/>
    </source>
</evidence>
<accession>A0A5D3Y906</accession>
<comment type="caution">
    <text evidence="5">The sequence shown here is derived from an EMBL/GenBank/DDBJ whole genome shotgun (WGS) entry which is preliminary data.</text>
</comment>
<dbReference type="GO" id="GO:0006355">
    <property type="term" value="P:regulation of DNA-templated transcription"/>
    <property type="evidence" value="ECO:0007669"/>
    <property type="project" value="TreeGrafter"/>
</dbReference>
<dbReference type="PANTHER" id="PTHR30126">
    <property type="entry name" value="HTH-TYPE TRANSCRIPTIONAL REGULATOR"/>
    <property type="match status" value="1"/>
</dbReference>
<evidence type="ECO:0000256" key="3">
    <source>
        <dbReference type="ARBA" id="ARBA00023163"/>
    </source>
</evidence>
<keyword evidence="3" id="KW-0804">Transcription</keyword>
<protein>
    <submittedName>
        <fullName evidence="5">LysR family transcriptional regulator for metE and metH</fullName>
    </submittedName>
</protein>
<evidence type="ECO:0000313" key="6">
    <source>
        <dbReference type="Proteomes" id="UP000324176"/>
    </source>
</evidence>
<sequence length="135" mass="15393">MLIQRQGHAIQLTDAGERLVLLAEKVIKEVQAAERDLARMTQRTSGNLRIALECHTCFDWLIPIMDTFRKHWPEVELDLVSGFHADPIKLLKREEADIVTGSENKPQRGIVHYPLFRFEILAVLAPGHELTKKGC</sequence>
<dbReference type="PANTHER" id="PTHR30126:SF25">
    <property type="entry name" value="HTH-TYPE TRANSCRIPTIONAL REGULATOR METR"/>
    <property type="match status" value="1"/>
</dbReference>
<dbReference type="Proteomes" id="UP000324176">
    <property type="component" value="Unassembled WGS sequence"/>
</dbReference>
<comment type="similarity">
    <text evidence="1">Belongs to the LysR transcriptional regulatory family.</text>
</comment>
<feature type="domain" description="LysR substrate-binding" evidence="4">
    <location>
        <begin position="42"/>
        <end position="132"/>
    </location>
</feature>
<dbReference type="InterPro" id="IPR005119">
    <property type="entry name" value="LysR_subst-bd"/>
</dbReference>
<dbReference type="RefSeq" id="WP_235264512.1">
    <property type="nucleotide sequence ID" value="NZ_CBDIPD010000021.1"/>
</dbReference>
<dbReference type="SUPFAM" id="SSF53850">
    <property type="entry name" value="Periplasmic binding protein-like II"/>
    <property type="match status" value="1"/>
</dbReference>
<dbReference type="GO" id="GO:0000976">
    <property type="term" value="F:transcription cis-regulatory region binding"/>
    <property type="evidence" value="ECO:0007669"/>
    <property type="project" value="TreeGrafter"/>
</dbReference>
<dbReference type="Gene3D" id="3.40.190.10">
    <property type="entry name" value="Periplasmic binding protein-like II"/>
    <property type="match status" value="1"/>
</dbReference>
<reference evidence="5 6" key="1">
    <citation type="submission" date="2019-07" db="EMBL/GenBank/DDBJ databases">
        <title>Active sludge and wastewater microbial communities from Klosterneuburg, Austria.</title>
        <authorList>
            <person name="Wagner M."/>
        </authorList>
    </citation>
    <scope>NUCLEOTIDE SEQUENCE [LARGE SCALE GENOMIC DNA]</scope>
    <source>
        <strain evidence="5 6">Nm2</strain>
    </source>
</reference>
<gene>
    <name evidence="5" type="ORF">BCL69_105312</name>
</gene>
<evidence type="ECO:0000259" key="4">
    <source>
        <dbReference type="Pfam" id="PF03466"/>
    </source>
</evidence>